<evidence type="ECO:0000313" key="2">
    <source>
        <dbReference type="Proteomes" id="UP001203297"/>
    </source>
</evidence>
<proteinExistence type="predicted"/>
<dbReference type="EMBL" id="WTXG01000101">
    <property type="protein sequence ID" value="KAI0293172.1"/>
    <property type="molecule type" value="Genomic_DNA"/>
</dbReference>
<comment type="caution">
    <text evidence="1">The sequence shown here is derived from an EMBL/GenBank/DDBJ whole genome shotgun (WGS) entry which is preliminary data.</text>
</comment>
<evidence type="ECO:0000313" key="1">
    <source>
        <dbReference type="EMBL" id="KAI0293172.1"/>
    </source>
</evidence>
<accession>A0AAD4QK24</accession>
<protein>
    <submittedName>
        <fullName evidence="1">Uncharacterized protein</fullName>
    </submittedName>
</protein>
<dbReference type="Proteomes" id="UP001203297">
    <property type="component" value="Unassembled WGS sequence"/>
</dbReference>
<sequence length="122" mass="13419">MRSFSDLAFYSIPALPTGSWSSPAHVRTELNLFSGQLYFDSRGEYERICALLALHMVHLGAEQIEVDGFVPPKYHTGETSPFTTSKIALFKKLIGLQRKGMAYGGMDLGQVLDACPLSSDFA</sequence>
<keyword evidence="2" id="KW-1185">Reference proteome</keyword>
<name>A0AAD4QK24_9AGAM</name>
<reference evidence="1" key="1">
    <citation type="journal article" date="2022" name="New Phytol.">
        <title>Evolutionary transition to the ectomycorrhizal habit in the genomes of a hyperdiverse lineage of mushroom-forming fungi.</title>
        <authorList>
            <person name="Looney B."/>
            <person name="Miyauchi S."/>
            <person name="Morin E."/>
            <person name="Drula E."/>
            <person name="Courty P.E."/>
            <person name="Kohler A."/>
            <person name="Kuo A."/>
            <person name="LaButti K."/>
            <person name="Pangilinan J."/>
            <person name="Lipzen A."/>
            <person name="Riley R."/>
            <person name="Andreopoulos W."/>
            <person name="He G."/>
            <person name="Johnson J."/>
            <person name="Nolan M."/>
            <person name="Tritt A."/>
            <person name="Barry K.W."/>
            <person name="Grigoriev I.V."/>
            <person name="Nagy L.G."/>
            <person name="Hibbett D."/>
            <person name="Henrissat B."/>
            <person name="Matheny P.B."/>
            <person name="Labbe J."/>
            <person name="Martin F.M."/>
        </authorList>
    </citation>
    <scope>NUCLEOTIDE SEQUENCE</scope>
    <source>
        <strain evidence="1">BPL690</strain>
    </source>
</reference>
<dbReference type="AlphaFoldDB" id="A0AAD4QK24"/>
<gene>
    <name evidence="1" type="ORF">B0F90DRAFT_1835488</name>
</gene>
<organism evidence="1 2">
    <name type="scientific">Multifurca ochricompacta</name>
    <dbReference type="NCBI Taxonomy" id="376703"/>
    <lineage>
        <taxon>Eukaryota</taxon>
        <taxon>Fungi</taxon>
        <taxon>Dikarya</taxon>
        <taxon>Basidiomycota</taxon>
        <taxon>Agaricomycotina</taxon>
        <taxon>Agaricomycetes</taxon>
        <taxon>Russulales</taxon>
        <taxon>Russulaceae</taxon>
        <taxon>Multifurca</taxon>
    </lineage>
</organism>